<organism evidence="1 2">
    <name type="scientific">Armatimonas rosea</name>
    <dbReference type="NCBI Taxonomy" id="685828"/>
    <lineage>
        <taxon>Bacteria</taxon>
        <taxon>Bacillati</taxon>
        <taxon>Armatimonadota</taxon>
        <taxon>Armatimonadia</taxon>
        <taxon>Armatimonadales</taxon>
        <taxon>Armatimonadaceae</taxon>
        <taxon>Armatimonas</taxon>
    </lineage>
</organism>
<evidence type="ECO:0000313" key="1">
    <source>
        <dbReference type="EMBL" id="MBB6054113.1"/>
    </source>
</evidence>
<reference evidence="1 2" key="1">
    <citation type="submission" date="2020-08" db="EMBL/GenBank/DDBJ databases">
        <title>Genomic Encyclopedia of Type Strains, Phase IV (KMG-IV): sequencing the most valuable type-strain genomes for metagenomic binning, comparative biology and taxonomic classification.</title>
        <authorList>
            <person name="Goeker M."/>
        </authorList>
    </citation>
    <scope>NUCLEOTIDE SEQUENCE [LARGE SCALE GENOMIC DNA]</scope>
    <source>
        <strain evidence="1 2">DSM 23562</strain>
    </source>
</reference>
<proteinExistence type="predicted"/>
<gene>
    <name evidence="1" type="ORF">HNQ39_005960</name>
</gene>
<accession>A0A7W9SX89</accession>
<dbReference type="EMBL" id="JACHGW010000015">
    <property type="protein sequence ID" value="MBB6054113.1"/>
    <property type="molecule type" value="Genomic_DNA"/>
</dbReference>
<protein>
    <submittedName>
        <fullName evidence="1">Uncharacterized protein</fullName>
    </submittedName>
</protein>
<dbReference type="Proteomes" id="UP000520814">
    <property type="component" value="Unassembled WGS sequence"/>
</dbReference>
<comment type="caution">
    <text evidence="1">The sequence shown here is derived from an EMBL/GenBank/DDBJ whole genome shotgun (WGS) entry which is preliminary data.</text>
</comment>
<sequence>MGALSEAGRLNPLIRTILDTKSPSASEHGGEALVRVFKA</sequence>
<keyword evidence="2" id="KW-1185">Reference proteome</keyword>
<evidence type="ECO:0000313" key="2">
    <source>
        <dbReference type="Proteomes" id="UP000520814"/>
    </source>
</evidence>
<dbReference type="AlphaFoldDB" id="A0A7W9SX89"/>
<name>A0A7W9SX89_ARMRO</name>